<dbReference type="InterPro" id="IPR003599">
    <property type="entry name" value="Ig_sub"/>
</dbReference>
<keyword evidence="5" id="KW-0812">Transmembrane</keyword>
<dbReference type="InterPro" id="IPR000742">
    <property type="entry name" value="EGF"/>
</dbReference>
<keyword evidence="14" id="KW-0829">Tyrosine-protein kinase</keyword>
<dbReference type="PROSITE" id="PS50026">
    <property type="entry name" value="EGF_3"/>
    <property type="match status" value="1"/>
</dbReference>
<dbReference type="SUPFAM" id="SSF49265">
    <property type="entry name" value="Fibronectin type III"/>
    <property type="match status" value="2"/>
</dbReference>
<dbReference type="FunFam" id="1.10.510.10:FF:000554">
    <property type="entry name" value="Predicted protein"/>
    <property type="match status" value="1"/>
</dbReference>
<evidence type="ECO:0000256" key="12">
    <source>
        <dbReference type="ARBA" id="ARBA00022989"/>
    </source>
</evidence>
<dbReference type="SUPFAM" id="SSF49785">
    <property type="entry name" value="Galactose-binding domain-like"/>
    <property type="match status" value="1"/>
</dbReference>
<feature type="signal peptide" evidence="22">
    <location>
        <begin position="1"/>
        <end position="27"/>
    </location>
</feature>
<feature type="binding site" evidence="21">
    <location>
        <position position="954"/>
    </location>
    <ligand>
        <name>ATP</name>
        <dbReference type="ChEBI" id="CHEBI:30616"/>
    </ligand>
</feature>
<accession>A0A913Z919</accession>
<dbReference type="Pfam" id="PF22633">
    <property type="entry name" value="F5_F8_type_C_2"/>
    <property type="match status" value="1"/>
</dbReference>
<evidence type="ECO:0000256" key="1">
    <source>
        <dbReference type="ARBA" id="ARBA00004479"/>
    </source>
</evidence>
<dbReference type="PROSITE" id="PS00107">
    <property type="entry name" value="PROTEIN_KINASE_ATP"/>
    <property type="match status" value="1"/>
</dbReference>
<dbReference type="Proteomes" id="UP000887568">
    <property type="component" value="Unplaced"/>
</dbReference>
<evidence type="ECO:0000256" key="14">
    <source>
        <dbReference type="ARBA" id="ARBA00023137"/>
    </source>
</evidence>
<evidence type="ECO:0000256" key="13">
    <source>
        <dbReference type="ARBA" id="ARBA00023136"/>
    </source>
</evidence>
<evidence type="ECO:0000259" key="24">
    <source>
        <dbReference type="PROSITE" id="PS50026"/>
    </source>
</evidence>
<dbReference type="CDD" id="cd00054">
    <property type="entry name" value="EGF_CA"/>
    <property type="match status" value="1"/>
</dbReference>
<comment type="similarity">
    <text evidence="2">Belongs to the protein kinase superfamily. CAMK Ser/Thr protein kinase family.</text>
</comment>
<evidence type="ECO:0000259" key="23">
    <source>
        <dbReference type="PROSITE" id="PS50011"/>
    </source>
</evidence>
<feature type="domain" description="Ig-like" evidence="25">
    <location>
        <begin position="292"/>
        <end position="374"/>
    </location>
</feature>
<feature type="domain" description="Fibronectin type-III" evidence="26">
    <location>
        <begin position="529"/>
        <end position="626"/>
    </location>
</feature>
<dbReference type="InterPro" id="IPR036116">
    <property type="entry name" value="FN3_sf"/>
</dbReference>
<keyword evidence="8 21" id="KW-0547">Nucleotide-binding</keyword>
<keyword evidence="15 20" id="KW-1015">Disulfide bond</keyword>
<feature type="disulfide bond" evidence="20">
    <location>
        <begin position="418"/>
        <end position="427"/>
    </location>
</feature>
<feature type="domain" description="Fibronectin type-III" evidence="26">
    <location>
        <begin position="725"/>
        <end position="822"/>
    </location>
</feature>
<dbReference type="InterPro" id="IPR008979">
    <property type="entry name" value="Galactose-bd-like_sf"/>
</dbReference>
<dbReference type="SMART" id="SM00607">
    <property type="entry name" value="FTP"/>
    <property type="match status" value="1"/>
</dbReference>
<dbReference type="Gene3D" id="2.170.300.10">
    <property type="entry name" value="Tie2 ligand-binding domain superfamily"/>
    <property type="match status" value="1"/>
</dbReference>
<evidence type="ECO:0000256" key="11">
    <source>
        <dbReference type="ARBA" id="ARBA00022840"/>
    </source>
</evidence>
<evidence type="ECO:0000259" key="25">
    <source>
        <dbReference type="PROSITE" id="PS50835"/>
    </source>
</evidence>
<evidence type="ECO:0000313" key="28">
    <source>
        <dbReference type="Proteomes" id="UP000887568"/>
    </source>
</evidence>
<dbReference type="OMA" id="AKVWWRL"/>
<dbReference type="InterPro" id="IPR001245">
    <property type="entry name" value="Ser-Thr/Tyr_kinase_cat_dom"/>
</dbReference>
<evidence type="ECO:0000259" key="26">
    <source>
        <dbReference type="PROSITE" id="PS50853"/>
    </source>
</evidence>
<evidence type="ECO:0000256" key="22">
    <source>
        <dbReference type="SAM" id="SignalP"/>
    </source>
</evidence>
<evidence type="ECO:0000256" key="5">
    <source>
        <dbReference type="ARBA" id="ARBA00022692"/>
    </source>
</evidence>
<evidence type="ECO:0000256" key="3">
    <source>
        <dbReference type="ARBA" id="ARBA00011902"/>
    </source>
</evidence>
<organism evidence="27 28">
    <name type="scientific">Patiria miniata</name>
    <name type="common">Bat star</name>
    <name type="synonym">Asterina miniata</name>
    <dbReference type="NCBI Taxonomy" id="46514"/>
    <lineage>
        <taxon>Eukaryota</taxon>
        <taxon>Metazoa</taxon>
        <taxon>Echinodermata</taxon>
        <taxon>Eleutherozoa</taxon>
        <taxon>Asterozoa</taxon>
        <taxon>Asteroidea</taxon>
        <taxon>Valvatacea</taxon>
        <taxon>Valvatida</taxon>
        <taxon>Asterinidae</taxon>
        <taxon>Patiria</taxon>
    </lineage>
</organism>
<dbReference type="Pfam" id="PF07714">
    <property type="entry name" value="PK_Tyr_Ser-Thr"/>
    <property type="match status" value="1"/>
</dbReference>
<dbReference type="InterPro" id="IPR011009">
    <property type="entry name" value="Kinase-like_dom_sf"/>
</dbReference>
<dbReference type="InterPro" id="IPR013783">
    <property type="entry name" value="Ig-like_fold"/>
</dbReference>
<dbReference type="InterPro" id="IPR017441">
    <property type="entry name" value="Protein_kinase_ATP_BS"/>
</dbReference>
<evidence type="ECO:0000256" key="20">
    <source>
        <dbReference type="PROSITE-ProRule" id="PRU00076"/>
    </source>
</evidence>
<dbReference type="SUPFAM" id="SSF48726">
    <property type="entry name" value="Immunoglobulin"/>
    <property type="match status" value="1"/>
</dbReference>
<feature type="domain" description="Protein kinase" evidence="23">
    <location>
        <begin position="923"/>
        <end position="1201"/>
    </location>
</feature>
<dbReference type="CDD" id="cd00192">
    <property type="entry name" value="PTKc"/>
    <property type="match status" value="1"/>
</dbReference>
<dbReference type="CDD" id="cd00063">
    <property type="entry name" value="FN3"/>
    <property type="match status" value="3"/>
</dbReference>
<dbReference type="GO" id="GO:0046872">
    <property type="term" value="F:metal ion binding"/>
    <property type="evidence" value="ECO:0007669"/>
    <property type="project" value="UniProtKB-KW"/>
</dbReference>
<keyword evidence="18" id="KW-0393">Immunoglobulin domain</keyword>
<dbReference type="Gene3D" id="2.60.120.260">
    <property type="entry name" value="Galactose-binding domain-like"/>
    <property type="match status" value="1"/>
</dbReference>
<dbReference type="PROSITE" id="PS50011">
    <property type="entry name" value="PROTEIN_KINASE_DOM"/>
    <property type="match status" value="1"/>
</dbReference>
<dbReference type="SMART" id="SM00219">
    <property type="entry name" value="TyrKc"/>
    <property type="match status" value="1"/>
</dbReference>
<evidence type="ECO:0000256" key="6">
    <source>
        <dbReference type="ARBA" id="ARBA00022723"/>
    </source>
</evidence>
<evidence type="ECO:0000256" key="4">
    <source>
        <dbReference type="ARBA" id="ARBA00022679"/>
    </source>
</evidence>
<keyword evidence="22" id="KW-0732">Signal</keyword>
<keyword evidence="20" id="KW-0245">EGF-like domain</keyword>
<evidence type="ECO:0000256" key="8">
    <source>
        <dbReference type="ARBA" id="ARBA00022741"/>
    </source>
</evidence>
<keyword evidence="10" id="KW-0106">Calcium</keyword>
<dbReference type="PROSITE" id="PS01186">
    <property type="entry name" value="EGF_2"/>
    <property type="match status" value="1"/>
</dbReference>
<dbReference type="InterPro" id="IPR020635">
    <property type="entry name" value="Tyr_kinase_cat_dom"/>
</dbReference>
<dbReference type="GO" id="GO:0005886">
    <property type="term" value="C:plasma membrane"/>
    <property type="evidence" value="ECO:0007669"/>
    <property type="project" value="TreeGrafter"/>
</dbReference>
<comment type="caution">
    <text evidence="20">Lacks conserved residue(s) required for the propagation of feature annotation.</text>
</comment>
<evidence type="ECO:0000256" key="9">
    <source>
        <dbReference type="ARBA" id="ARBA00022777"/>
    </source>
</evidence>
<dbReference type="Gene3D" id="1.10.510.10">
    <property type="entry name" value="Transferase(Phosphotransferase) domain 1"/>
    <property type="match status" value="1"/>
</dbReference>
<dbReference type="PROSITE" id="PS50853">
    <property type="entry name" value="FN3"/>
    <property type="match status" value="3"/>
</dbReference>
<dbReference type="SUPFAM" id="SSF56112">
    <property type="entry name" value="Protein kinase-like (PK-like)"/>
    <property type="match status" value="1"/>
</dbReference>
<keyword evidence="7" id="KW-0677">Repeat</keyword>
<dbReference type="InterPro" id="IPR007110">
    <property type="entry name" value="Ig-like_dom"/>
</dbReference>
<evidence type="ECO:0000256" key="21">
    <source>
        <dbReference type="PROSITE-ProRule" id="PRU10141"/>
    </source>
</evidence>
<dbReference type="Pfam" id="PF00041">
    <property type="entry name" value="fn3"/>
    <property type="match status" value="3"/>
</dbReference>
<dbReference type="AlphaFoldDB" id="A0A913Z919"/>
<dbReference type="InterPro" id="IPR000719">
    <property type="entry name" value="Prot_kinase_dom"/>
</dbReference>
<dbReference type="InterPro" id="IPR006585">
    <property type="entry name" value="FTP1"/>
</dbReference>
<reference evidence="27" key="1">
    <citation type="submission" date="2022-11" db="UniProtKB">
        <authorList>
            <consortium name="EnsemblMetazoa"/>
        </authorList>
    </citation>
    <scope>IDENTIFICATION</scope>
</reference>
<dbReference type="GeneID" id="119722271"/>
<feature type="domain" description="Fibronectin type-III" evidence="26">
    <location>
        <begin position="630"/>
        <end position="723"/>
    </location>
</feature>
<dbReference type="PROSITE" id="PS50835">
    <property type="entry name" value="IG_LIKE"/>
    <property type="match status" value="1"/>
</dbReference>
<dbReference type="EnsemblMetazoa" id="XM_038192314.1">
    <property type="protein sequence ID" value="XP_038048242.1"/>
    <property type="gene ID" value="LOC119722271"/>
</dbReference>
<keyword evidence="28" id="KW-1185">Reference proteome</keyword>
<protein>
    <recommendedName>
        <fullName evidence="3">receptor protein-tyrosine kinase</fullName>
        <ecNumber evidence="3">2.7.10.1</ecNumber>
    </recommendedName>
</protein>
<name>A0A913Z919_PATMI</name>
<keyword evidence="4" id="KW-0808">Transferase</keyword>
<dbReference type="GO" id="GO:0043235">
    <property type="term" value="C:receptor complex"/>
    <property type="evidence" value="ECO:0007669"/>
    <property type="project" value="TreeGrafter"/>
</dbReference>
<dbReference type="OrthoDB" id="4062651at2759"/>
<dbReference type="InterPro" id="IPR050122">
    <property type="entry name" value="RTK"/>
</dbReference>
<dbReference type="Gene3D" id="3.30.200.20">
    <property type="entry name" value="Phosphorylase Kinase, domain 1"/>
    <property type="match status" value="1"/>
</dbReference>
<dbReference type="InterPro" id="IPR036179">
    <property type="entry name" value="Ig-like_dom_sf"/>
</dbReference>
<keyword evidence="16" id="KW-0675">Receptor</keyword>
<dbReference type="InterPro" id="IPR003961">
    <property type="entry name" value="FN3_dom"/>
</dbReference>
<keyword evidence="12" id="KW-1133">Transmembrane helix</keyword>
<feature type="chain" id="PRO_5036732884" description="receptor protein-tyrosine kinase" evidence="22">
    <location>
        <begin position="28"/>
        <end position="1218"/>
    </location>
</feature>
<dbReference type="SMART" id="SM00409">
    <property type="entry name" value="IG"/>
    <property type="match status" value="1"/>
</dbReference>
<dbReference type="GO" id="GO:0005524">
    <property type="term" value="F:ATP binding"/>
    <property type="evidence" value="ECO:0007669"/>
    <property type="project" value="UniProtKB-UniRule"/>
</dbReference>
<dbReference type="RefSeq" id="XP_038048242.1">
    <property type="nucleotide sequence ID" value="XM_038192314.1"/>
</dbReference>
<comment type="subcellular location">
    <subcellularLocation>
        <location evidence="1">Membrane</location>
        <topology evidence="1">Single-pass type I membrane protein</topology>
    </subcellularLocation>
</comment>
<dbReference type="GO" id="GO:0007169">
    <property type="term" value="P:cell surface receptor protein tyrosine kinase signaling pathway"/>
    <property type="evidence" value="ECO:0007669"/>
    <property type="project" value="TreeGrafter"/>
</dbReference>
<evidence type="ECO:0000313" key="27">
    <source>
        <dbReference type="EnsemblMetazoa" id="XP_038048242.1"/>
    </source>
</evidence>
<evidence type="ECO:0000256" key="18">
    <source>
        <dbReference type="ARBA" id="ARBA00023319"/>
    </source>
</evidence>
<dbReference type="SMART" id="SM00060">
    <property type="entry name" value="FN3"/>
    <property type="match status" value="3"/>
</dbReference>
<evidence type="ECO:0000256" key="2">
    <source>
        <dbReference type="ARBA" id="ARBA00006692"/>
    </source>
</evidence>
<comment type="catalytic activity">
    <reaction evidence="19">
        <text>L-tyrosyl-[protein] + ATP = O-phospho-L-tyrosyl-[protein] + ADP + H(+)</text>
        <dbReference type="Rhea" id="RHEA:10596"/>
        <dbReference type="Rhea" id="RHEA-COMP:10136"/>
        <dbReference type="Rhea" id="RHEA-COMP:20101"/>
        <dbReference type="ChEBI" id="CHEBI:15378"/>
        <dbReference type="ChEBI" id="CHEBI:30616"/>
        <dbReference type="ChEBI" id="CHEBI:46858"/>
        <dbReference type="ChEBI" id="CHEBI:61978"/>
        <dbReference type="ChEBI" id="CHEBI:456216"/>
        <dbReference type="EC" id="2.7.10.1"/>
    </reaction>
</comment>
<dbReference type="PROSITE" id="PS00109">
    <property type="entry name" value="PROTEIN_KINASE_TYR"/>
    <property type="match status" value="1"/>
</dbReference>
<dbReference type="SMART" id="SM00181">
    <property type="entry name" value="EGF"/>
    <property type="match status" value="2"/>
</dbReference>
<keyword evidence="6" id="KW-0479">Metal-binding</keyword>
<keyword evidence="17" id="KW-0325">Glycoprotein</keyword>
<keyword evidence="11 21" id="KW-0067">ATP-binding</keyword>
<evidence type="ECO:0000256" key="16">
    <source>
        <dbReference type="ARBA" id="ARBA00023170"/>
    </source>
</evidence>
<dbReference type="PRINTS" id="PR00109">
    <property type="entry name" value="TYRKINASE"/>
</dbReference>
<evidence type="ECO:0000256" key="15">
    <source>
        <dbReference type="ARBA" id="ARBA00023157"/>
    </source>
</evidence>
<dbReference type="PANTHER" id="PTHR24416">
    <property type="entry name" value="TYROSINE-PROTEIN KINASE RECEPTOR"/>
    <property type="match status" value="1"/>
</dbReference>
<evidence type="ECO:0000256" key="7">
    <source>
        <dbReference type="ARBA" id="ARBA00022737"/>
    </source>
</evidence>
<proteinExistence type="inferred from homology"/>
<evidence type="ECO:0000256" key="17">
    <source>
        <dbReference type="ARBA" id="ARBA00023180"/>
    </source>
</evidence>
<feature type="domain" description="EGF-like" evidence="24">
    <location>
        <begin position="397"/>
        <end position="428"/>
    </location>
</feature>
<evidence type="ECO:0000256" key="10">
    <source>
        <dbReference type="ARBA" id="ARBA00022837"/>
    </source>
</evidence>
<dbReference type="GO" id="GO:0004714">
    <property type="term" value="F:transmembrane receptor protein tyrosine kinase activity"/>
    <property type="evidence" value="ECO:0007669"/>
    <property type="project" value="UniProtKB-EC"/>
</dbReference>
<dbReference type="PROSITE" id="PS00022">
    <property type="entry name" value="EGF_1"/>
    <property type="match status" value="2"/>
</dbReference>
<dbReference type="EC" id="2.7.10.1" evidence="3"/>
<keyword evidence="9" id="KW-0418">Kinase</keyword>
<dbReference type="Gene3D" id="2.60.40.10">
    <property type="entry name" value="Immunoglobulins"/>
    <property type="match status" value="4"/>
</dbReference>
<evidence type="ECO:0000256" key="19">
    <source>
        <dbReference type="ARBA" id="ARBA00051243"/>
    </source>
</evidence>
<dbReference type="PANTHER" id="PTHR24416:SF613">
    <property type="entry name" value="RECEPTOR PROTEIN-TYROSINE KINASE"/>
    <property type="match status" value="1"/>
</dbReference>
<dbReference type="InterPro" id="IPR008266">
    <property type="entry name" value="Tyr_kinase_AS"/>
</dbReference>
<sequence length="1218" mass="133471">MASVLRSDRIGVMLLLMDACLLSGVVSLNVTGKPATQSSTAPDNDDVTYVAGKAVDGDLSTFTHTGYNPPELKTDPWWRLDLEAIYCLRTITIYNRQNYDCGKRPPNNDCARRIIGAVIRAGLNQDHLTNREIGTVTEAQAIDRTRPIEIIANPMVTAHFVSVDIPGTNNILHMREVEVGEYLDEGGDGEVDFTLVANPALLGQTGDDDAIIAAYKGPNDISADVSFGRQVITGGSNDLPSGSNQLQDPLLGCQVRQLNLPEQGGIDRTGVFYCEATRAGRTNTKILTVILPKDETTVHIRPAQRTQVASVGDSVRLEMRNVHAPNTNYRWRHNGGDVMTSWDDQLSVSIDDVAVSDGGVYSCFASGQEDQQLHGIMTLIVQGCSSGKWGSASSPCLNVCRRCYNGGVCDAKIGSCTCAPGFSGEQCEQVRGRNVFGKNGVHNCSAGGDHDYACRGRLFCLPDPYGCSCAAGFTGLDCMQECAEGKYGADCTQTCHCAGICSKDTGECTNGANCDSSYFGNNCQCSNTEPFTGEVKSTSIMQRSLGFSWSEPKCGGQPDPPVTGYRYKLSGRVSGQQPPFEFDTPDTSVSLDELIPYVEYSFKVAAITSEGTGTYSNSVVVRTAEAEPTVPLNVNIQNVSEDSITVGWMKPDPPQGNITAYEATWTLGDGTPAMQDIGIIVAYRIKGLLLNSTYDVQVRAKTVIGPGPWSEAIRVTVVGVPGPLQNLRWTNRTEEAVTLDWDLPLKPKGPISGYVVQHRAIEKPYQPDFTPTDTFIENETASAPFVQDNLEPSTIYEFIVSAKNQWHMGVPQLLQVYTKQNKRTTNAQNNGPNVAAIVLGVLLTISGIVNIISCVVWRKRDQDSAPTKLLDDQEIELSLVRDPNMHAINRSPIAENDIEKDIYENVGLPVWAKGLEIQWRNLTIEDKVLGKGNFGEVRAGSLKIRGGLARVAIKTLKGATTTASEDFLVEFKTMAQIKPHPNVVGLMGACMHEAFLYVALEYLPNGNLRDYLRSTRPKQQVAGKSDDGVSPLTSSNLLTFGIDIARGMDHLSDTGIIHRDLAARNILLGDDLTAKISDFGLSRGEDVYVQKSQTRVPFRWLAIESLTRRVYKSKSDVWSFGVVLWEIATFGATPYPGIQSKLLAERLQEGYRLPKPENCADEIYDLMMRCWQPQPSQRPSFKELMVTLKKMNDPSDENIYMTRHIYENHVIKPEFDDN</sequence>
<keyword evidence="13" id="KW-0472">Membrane</keyword>